<accession>A0A371B6I8</accession>
<evidence type="ECO:0000256" key="1">
    <source>
        <dbReference type="ARBA" id="ARBA00003041"/>
    </source>
</evidence>
<dbReference type="PANTHER" id="PTHR34982:SF1">
    <property type="entry name" value="FLAGELLAR ASSEMBLY PROTEIN FLIH"/>
    <property type="match status" value="1"/>
</dbReference>
<sequence>MAAAAKFLFDEDFASGEKPTITLVEAERRREDAESIAHRKGFDAGQTQARAEQNERIARALTMLAEQAMLLDGQLKDIEARLESEAVQVAFAVASKLAPELIAREPFAEIEVLATDCFRQLIATPQISIHVGQDIYDEAKQKIEDIARSRGFDGRIDVMADAALAPGNCRIEWAEGGIVRDRDATLKVIDEAVQRYIAARTAPHN</sequence>
<evidence type="ECO:0000256" key="6">
    <source>
        <dbReference type="ARBA" id="ARBA00022927"/>
    </source>
</evidence>
<dbReference type="GO" id="GO:0015031">
    <property type="term" value="P:protein transport"/>
    <property type="evidence" value="ECO:0007669"/>
    <property type="project" value="UniProtKB-KW"/>
</dbReference>
<keyword evidence="4" id="KW-0813">Transport</keyword>
<dbReference type="InterPro" id="IPR051472">
    <property type="entry name" value="T3SS_Stator/FliH"/>
</dbReference>
<comment type="function">
    <text evidence="1">Needed for flagellar regrowth and assembly.</text>
</comment>
<comment type="similarity">
    <text evidence="2">Belongs to the FliH family.</text>
</comment>
<protein>
    <recommendedName>
        <fullName evidence="3">Flagellar assembly protein FliH</fullName>
    </recommendedName>
</protein>
<evidence type="ECO:0000313" key="9">
    <source>
        <dbReference type="EMBL" id="RDV03190.1"/>
    </source>
</evidence>
<dbReference type="EMBL" id="QRGO01000001">
    <property type="protein sequence ID" value="RDV03190.1"/>
    <property type="molecule type" value="Genomic_DNA"/>
</dbReference>
<keyword evidence="5" id="KW-1005">Bacterial flagellum biogenesis</keyword>
<evidence type="ECO:0000256" key="2">
    <source>
        <dbReference type="ARBA" id="ARBA00006602"/>
    </source>
</evidence>
<dbReference type="Pfam" id="PF02108">
    <property type="entry name" value="FliH"/>
    <property type="match status" value="1"/>
</dbReference>
<keyword evidence="9" id="KW-0282">Flagellum</keyword>
<evidence type="ECO:0000313" key="10">
    <source>
        <dbReference type="Proteomes" id="UP000263993"/>
    </source>
</evidence>
<keyword evidence="6" id="KW-0653">Protein transport</keyword>
<evidence type="ECO:0000256" key="5">
    <source>
        <dbReference type="ARBA" id="ARBA00022795"/>
    </source>
</evidence>
<dbReference type="Proteomes" id="UP000263993">
    <property type="component" value="Unassembled WGS sequence"/>
</dbReference>
<dbReference type="OrthoDB" id="7304298at2"/>
<dbReference type="GO" id="GO:0044781">
    <property type="term" value="P:bacterial-type flagellum organization"/>
    <property type="evidence" value="ECO:0007669"/>
    <property type="project" value="UniProtKB-KW"/>
</dbReference>
<dbReference type="AlphaFoldDB" id="A0A371B6I8"/>
<organism evidence="9 10">
    <name type="scientific">Undibacter mobilis</name>
    <dbReference type="NCBI Taxonomy" id="2292256"/>
    <lineage>
        <taxon>Bacteria</taxon>
        <taxon>Pseudomonadati</taxon>
        <taxon>Pseudomonadota</taxon>
        <taxon>Alphaproteobacteria</taxon>
        <taxon>Hyphomicrobiales</taxon>
        <taxon>Nitrobacteraceae</taxon>
        <taxon>Undibacter</taxon>
    </lineage>
</organism>
<evidence type="ECO:0000259" key="8">
    <source>
        <dbReference type="Pfam" id="PF02108"/>
    </source>
</evidence>
<gene>
    <name evidence="9" type="primary">fliH</name>
    <name evidence="9" type="ORF">DXH78_00440</name>
</gene>
<dbReference type="RefSeq" id="WP_115515218.1">
    <property type="nucleotide sequence ID" value="NZ_QRGO01000001.1"/>
</dbReference>
<evidence type="ECO:0000256" key="4">
    <source>
        <dbReference type="ARBA" id="ARBA00022448"/>
    </source>
</evidence>
<reference evidence="10" key="1">
    <citation type="submission" date="2018-08" db="EMBL/GenBank/DDBJ databases">
        <authorList>
            <person name="Kim S.-J."/>
            <person name="Jung G.-Y."/>
        </authorList>
    </citation>
    <scope>NUCLEOTIDE SEQUENCE [LARGE SCALE GENOMIC DNA]</scope>
    <source>
        <strain evidence="10">GY_H</strain>
    </source>
</reference>
<dbReference type="GO" id="GO:0005829">
    <property type="term" value="C:cytosol"/>
    <property type="evidence" value="ECO:0007669"/>
    <property type="project" value="TreeGrafter"/>
</dbReference>
<feature type="domain" description="Flagellar assembly protein FliH/Type III secretion system HrpE" evidence="8">
    <location>
        <begin position="62"/>
        <end position="178"/>
    </location>
</feature>
<evidence type="ECO:0000256" key="3">
    <source>
        <dbReference type="ARBA" id="ARBA00016507"/>
    </source>
</evidence>
<dbReference type="NCBIfam" id="NF004690">
    <property type="entry name" value="PRK06032.1-1"/>
    <property type="match status" value="1"/>
</dbReference>
<proteinExistence type="inferred from homology"/>
<keyword evidence="9" id="KW-0969">Cilium</keyword>
<dbReference type="PANTHER" id="PTHR34982">
    <property type="entry name" value="YOP PROTEINS TRANSLOCATION PROTEIN L"/>
    <property type="match status" value="1"/>
</dbReference>
<evidence type="ECO:0000256" key="7">
    <source>
        <dbReference type="ARBA" id="ARBA00023225"/>
    </source>
</evidence>
<dbReference type="InterPro" id="IPR018035">
    <property type="entry name" value="Flagellar_FliH/T3SS_HrpE"/>
</dbReference>
<comment type="caution">
    <text evidence="9">The sequence shown here is derived from an EMBL/GenBank/DDBJ whole genome shotgun (WGS) entry which is preliminary data.</text>
</comment>
<keyword evidence="7" id="KW-1006">Bacterial flagellum protein export</keyword>
<keyword evidence="9" id="KW-0966">Cell projection</keyword>
<name>A0A371B6I8_9BRAD</name>
<keyword evidence="10" id="KW-1185">Reference proteome</keyword>